<evidence type="ECO:0000313" key="2">
    <source>
        <dbReference type="Proteomes" id="UP000660675"/>
    </source>
</evidence>
<accession>A0ABQ2VVW1</accession>
<evidence type="ECO:0000313" key="1">
    <source>
        <dbReference type="EMBL" id="GGV76917.1"/>
    </source>
</evidence>
<dbReference type="RefSeq" id="WP_189541333.1">
    <property type="nucleotide sequence ID" value="NZ_BMTF01000002.1"/>
</dbReference>
<reference evidence="2" key="1">
    <citation type="journal article" date="2019" name="Int. J. Syst. Evol. Microbiol.">
        <title>The Global Catalogue of Microorganisms (GCM) 10K type strain sequencing project: providing services to taxonomists for standard genome sequencing and annotation.</title>
        <authorList>
            <consortium name="The Broad Institute Genomics Platform"/>
            <consortium name="The Broad Institute Genome Sequencing Center for Infectious Disease"/>
            <person name="Wu L."/>
            <person name="Ma J."/>
        </authorList>
    </citation>
    <scope>NUCLEOTIDE SEQUENCE [LARGE SCALE GENOMIC DNA]</scope>
    <source>
        <strain evidence="2">JCM 4376</strain>
    </source>
</reference>
<dbReference type="Proteomes" id="UP000660675">
    <property type="component" value="Unassembled WGS sequence"/>
</dbReference>
<organism evidence="1 2">
    <name type="scientific">Streptomyces gelaticus</name>
    <dbReference type="NCBI Taxonomy" id="285446"/>
    <lineage>
        <taxon>Bacteria</taxon>
        <taxon>Bacillati</taxon>
        <taxon>Actinomycetota</taxon>
        <taxon>Actinomycetes</taxon>
        <taxon>Kitasatosporales</taxon>
        <taxon>Streptomycetaceae</taxon>
        <taxon>Streptomyces</taxon>
    </lineage>
</organism>
<keyword evidence="2" id="KW-1185">Reference proteome</keyword>
<proteinExistence type="predicted"/>
<protein>
    <submittedName>
        <fullName evidence="1">Uncharacterized protein</fullName>
    </submittedName>
</protein>
<comment type="caution">
    <text evidence="1">The sequence shown here is derived from an EMBL/GenBank/DDBJ whole genome shotgun (WGS) entry which is preliminary data.</text>
</comment>
<dbReference type="EMBL" id="BMTF01000002">
    <property type="protein sequence ID" value="GGV76917.1"/>
    <property type="molecule type" value="Genomic_DNA"/>
</dbReference>
<sequence length="68" mass="7017">MPARTHIRTTHPATGSVEVRLPWWAIALPALAFAALLLLIAGSGEAHAAAADPAISRLLARIAVLVTG</sequence>
<gene>
    <name evidence="1" type="ORF">GCM10015535_09640</name>
</gene>
<name>A0ABQ2VVW1_9ACTN</name>